<sequence>MAALAASTVDSQRQKDDQATKAGEEFAKLFYDTLEKRRHLLSNLFLDTTNVLWNGNAYSGKADIGKFYEALPNVRNRPGRLRLAADPRLYVRPGTDHDTRHRRGTDQVQREALDPVQRVLPAHRPRDRVEDRCRYIPLSRAGARLTSGRNELYAFSLTAQAARGTVWKIVVDTCRCQEPAPIG</sequence>
<accession>A0A090X8A0</accession>
<name>A0A090X8A0_IXORI</name>
<dbReference type="SUPFAM" id="SSF54427">
    <property type="entry name" value="NTF2-like"/>
    <property type="match status" value="1"/>
</dbReference>
<reference evidence="2" key="1">
    <citation type="journal article" date="2015" name="PLoS Negl. Trop. Dis.">
        <title>Deep Sequencing Analysis of the Ixodes ricinus Haemocytome.</title>
        <authorList>
            <person name="Kotsyfakis M."/>
            <person name="Kopacek P."/>
            <person name="Franta Z."/>
            <person name="Pedra J.H."/>
            <person name="Ribeiro J.M."/>
        </authorList>
    </citation>
    <scope>NUCLEOTIDE SEQUENCE</scope>
</reference>
<proteinExistence type="evidence at transcript level"/>
<dbReference type="EMBL" id="GBIH01002038">
    <property type="protein sequence ID" value="JAC92672.1"/>
    <property type="molecule type" value="mRNA"/>
</dbReference>
<evidence type="ECO:0000313" key="2">
    <source>
        <dbReference type="EMBL" id="JAC92672.1"/>
    </source>
</evidence>
<protein>
    <submittedName>
        <fullName evidence="2">Putative rna export factor nxt1</fullName>
    </submittedName>
</protein>
<organism evidence="2">
    <name type="scientific">Ixodes ricinus</name>
    <name type="common">Common tick</name>
    <name type="synonym">Acarus ricinus</name>
    <dbReference type="NCBI Taxonomy" id="34613"/>
    <lineage>
        <taxon>Eukaryota</taxon>
        <taxon>Metazoa</taxon>
        <taxon>Ecdysozoa</taxon>
        <taxon>Arthropoda</taxon>
        <taxon>Chelicerata</taxon>
        <taxon>Arachnida</taxon>
        <taxon>Acari</taxon>
        <taxon>Parasitiformes</taxon>
        <taxon>Ixodida</taxon>
        <taxon>Ixodoidea</taxon>
        <taxon>Ixodidae</taxon>
        <taxon>Ixodinae</taxon>
        <taxon>Ixodes</taxon>
    </lineage>
</organism>
<dbReference type="Gene3D" id="3.10.450.50">
    <property type="match status" value="1"/>
</dbReference>
<feature type="domain" description="Nuclear transport factor 2" evidence="1">
    <location>
        <begin position="23"/>
        <end position="73"/>
    </location>
</feature>
<dbReference type="AlphaFoldDB" id="A0A090X8A0"/>
<dbReference type="InterPro" id="IPR032710">
    <property type="entry name" value="NTF2-like_dom_sf"/>
</dbReference>
<evidence type="ECO:0000259" key="1">
    <source>
        <dbReference type="Pfam" id="PF02136"/>
    </source>
</evidence>
<dbReference type="InterPro" id="IPR002075">
    <property type="entry name" value="NTF2_dom"/>
</dbReference>
<dbReference type="Pfam" id="PF02136">
    <property type="entry name" value="NTF2"/>
    <property type="match status" value="1"/>
</dbReference>